<name>A0ACC2P093_9HYME</name>
<dbReference type="Proteomes" id="UP001239111">
    <property type="component" value="Chromosome 2"/>
</dbReference>
<evidence type="ECO:0000313" key="1">
    <source>
        <dbReference type="EMBL" id="KAJ8675210.1"/>
    </source>
</evidence>
<accession>A0ACC2P093</accession>
<protein>
    <submittedName>
        <fullName evidence="1">Uncharacterized protein</fullName>
    </submittedName>
</protein>
<gene>
    <name evidence="1" type="ORF">QAD02_010996</name>
</gene>
<comment type="caution">
    <text evidence="1">The sequence shown here is derived from an EMBL/GenBank/DDBJ whole genome shotgun (WGS) entry which is preliminary data.</text>
</comment>
<sequence>MLEESGEHFEENCPGRTSKESMSIFGDNMELARTISHLAAANEQLATAHNVILGHLQRLLIHQFQNSYSKKNESTGIRYKTACISSKGRSADSQRPRKTHLVKKKKNLVTKTQSRRQLRPLRRVPAFDETDESNFINSHSKAQSIEDSLRKQIEEVTTESRAKNDRLLIDLEEQRLVIKQLTQSFEDSKRECERKDRRMDLLTEKLSKLQLEKARLLAELETFQGASTEAEKCSSVLETKLAEQDEEKRKHLLALDEATQQIRSLEFSIQAHDQSNSTNLENAEEKDALSESQAGSSTSTSLANEEFKRELLLKREARQRAIAAISVEMDRLRSELKAEKIAHSETTKLLEDLKAAQAKSDAAAAQSKTDSEADSPKKTDNEKLSERMEALRLFELLKISDEVTSDLWLQLERTDDLRFQLENEPEENRVRICSLRRLAEETRSALLSRKQQVGVLKDRLAQIVVRLGERSFLDDYCDEIRLEADRQLEDIARSRGLSDERSRILSELKEHSAKELHDLKIKLDNSRRDCQILEEDLRKTEDKMDAQDAEILNLESQLGLAKADCRDLQNQMSVINSLFTQMLLSASSAEMDLDRLTRLLQENHDLISGVAKENSTEAAALPKLLLDIIEQVDGRVRESQEKSQEDDLQEESIAHNLPKVWRILLELLSCQAAGSAESNPPDAASSESAPDSCYKSVDTPTGPRLVISVSKTYIRLKELILEKKHLEKEMNRMKQLNNHLETKLSTQEKRLSTVSDELSKTWNVVGRMQAQHQQLHTHEKILRYELQQKRKMLQELKQELEYCREKWESARQKNTNSEMEWRNLRREFAARKALASHSDSFNNSGESGFSDEREEESDEDDDDNEVGKRVRPMNSRRRSRKDGSRPKTPDTESELPTDNEISEPRTQSSISSQRTPTPETEAEFENIEMPEENSDSVTPRTTVVKSSSQEIIDPLDKALTNVIQNLLLSGSANDPTPSNSVAENLREDTNSQDAKLANLPESKVECSSTVQEPTSALPSETCQDESDVGMVCQIKSQPSVFTIGPFQLQLSESTKNVQFSNPLEIGPSTSTSIISNQYSNNESNLPEIINSHSTDASLPEHISMPETDSTIVEHITLSKTSEPSTESDNMSIGSESSLETVKDLTSNEQIDMISSSASSSEVDAPQSSTSSSSFPASNAMLDARAARLKSLEEQAEWLVRRVNATNKRGSALNSRLQELHETYGSTPTAPPMPDILPSFRLNTASNERSVDRDGESSSERVDDVHNSDQEHNS</sequence>
<dbReference type="EMBL" id="CM056742">
    <property type="protein sequence ID" value="KAJ8675210.1"/>
    <property type="molecule type" value="Genomic_DNA"/>
</dbReference>
<proteinExistence type="predicted"/>
<reference evidence="1" key="1">
    <citation type="submission" date="2023-04" db="EMBL/GenBank/DDBJ databases">
        <title>A chromosome-level genome assembly of the parasitoid wasp Eretmocerus hayati.</title>
        <authorList>
            <person name="Zhong Y."/>
            <person name="Liu S."/>
            <person name="Liu Y."/>
        </authorList>
    </citation>
    <scope>NUCLEOTIDE SEQUENCE</scope>
    <source>
        <strain evidence="1">ZJU_SS_LIU_2023</strain>
    </source>
</reference>
<organism evidence="1 2">
    <name type="scientific">Eretmocerus hayati</name>
    <dbReference type="NCBI Taxonomy" id="131215"/>
    <lineage>
        <taxon>Eukaryota</taxon>
        <taxon>Metazoa</taxon>
        <taxon>Ecdysozoa</taxon>
        <taxon>Arthropoda</taxon>
        <taxon>Hexapoda</taxon>
        <taxon>Insecta</taxon>
        <taxon>Pterygota</taxon>
        <taxon>Neoptera</taxon>
        <taxon>Endopterygota</taxon>
        <taxon>Hymenoptera</taxon>
        <taxon>Apocrita</taxon>
        <taxon>Proctotrupomorpha</taxon>
        <taxon>Chalcidoidea</taxon>
        <taxon>Aphelinidae</taxon>
        <taxon>Aphelininae</taxon>
        <taxon>Eretmocerus</taxon>
    </lineage>
</organism>
<keyword evidence="2" id="KW-1185">Reference proteome</keyword>
<evidence type="ECO:0000313" key="2">
    <source>
        <dbReference type="Proteomes" id="UP001239111"/>
    </source>
</evidence>